<feature type="transmembrane region" description="Helical" evidence="12">
    <location>
        <begin position="79"/>
        <end position="95"/>
    </location>
</feature>
<dbReference type="Gene3D" id="1.20.120.1760">
    <property type="match status" value="1"/>
</dbReference>
<keyword evidence="4 11" id="KW-0808">Transferase</keyword>
<evidence type="ECO:0000256" key="9">
    <source>
        <dbReference type="ARBA" id="ARBA00023209"/>
    </source>
</evidence>
<gene>
    <name evidence="13" type="ORF">ENG14_01970</name>
</gene>
<evidence type="ECO:0000256" key="4">
    <source>
        <dbReference type="ARBA" id="ARBA00022679"/>
    </source>
</evidence>
<evidence type="ECO:0000256" key="7">
    <source>
        <dbReference type="ARBA" id="ARBA00023098"/>
    </source>
</evidence>
<dbReference type="AlphaFoldDB" id="A0A7C1AW27"/>
<evidence type="ECO:0000256" key="3">
    <source>
        <dbReference type="ARBA" id="ARBA00022516"/>
    </source>
</evidence>
<comment type="subcellular location">
    <subcellularLocation>
        <location evidence="1">Membrane</location>
        <topology evidence="1">Multi-pass membrane protein</topology>
    </subcellularLocation>
</comment>
<organism evidence="13">
    <name type="scientific">Thermodesulforhabdus norvegica</name>
    <dbReference type="NCBI Taxonomy" id="39841"/>
    <lineage>
        <taxon>Bacteria</taxon>
        <taxon>Pseudomonadati</taxon>
        <taxon>Thermodesulfobacteriota</taxon>
        <taxon>Syntrophobacteria</taxon>
        <taxon>Syntrophobacterales</taxon>
        <taxon>Thermodesulforhabdaceae</taxon>
        <taxon>Thermodesulforhabdus</taxon>
    </lineage>
</organism>
<comment type="caution">
    <text evidence="13">The sequence shown here is derived from an EMBL/GenBank/DDBJ whole genome shotgun (WGS) entry which is preliminary data.</text>
</comment>
<dbReference type="Proteomes" id="UP000886355">
    <property type="component" value="Unassembled WGS sequence"/>
</dbReference>
<dbReference type="InterPro" id="IPR048254">
    <property type="entry name" value="CDP_ALCOHOL_P_TRANSF_CS"/>
</dbReference>
<accession>A0A7C1AW27</accession>
<evidence type="ECO:0000256" key="11">
    <source>
        <dbReference type="RuleBase" id="RU003750"/>
    </source>
</evidence>
<feature type="non-terminal residue" evidence="13">
    <location>
        <position position="104"/>
    </location>
</feature>
<reference evidence="13" key="1">
    <citation type="journal article" date="2020" name="mSystems">
        <title>Genome- and Community-Level Interaction Insights into Carbon Utilization and Element Cycling Functions of Hydrothermarchaeota in Hydrothermal Sediment.</title>
        <authorList>
            <person name="Zhou Z."/>
            <person name="Liu Y."/>
            <person name="Xu W."/>
            <person name="Pan J."/>
            <person name="Luo Z.H."/>
            <person name="Li M."/>
        </authorList>
    </citation>
    <scope>NUCLEOTIDE SEQUENCE [LARGE SCALE GENOMIC DNA]</scope>
    <source>
        <strain evidence="13">HyVt-19</strain>
    </source>
</reference>
<dbReference type="InterPro" id="IPR043130">
    <property type="entry name" value="CDP-OH_PTrfase_TM_dom"/>
</dbReference>
<evidence type="ECO:0000256" key="10">
    <source>
        <dbReference type="ARBA" id="ARBA00023264"/>
    </source>
</evidence>
<sequence length="104" mass="11925">MARNRIRGRDFFNLPNILTYLRITAIPLMIVLLVPPVTSFDYNMAFLICFLATLTDYIDGIIARRHNQVTPIGKLMDPLADKLLVSAVFIMLIPLKKMQAWVTF</sequence>
<keyword evidence="10" id="KW-1208">Phospholipid metabolism</keyword>
<dbReference type="GO" id="GO:0016780">
    <property type="term" value="F:phosphotransferase activity, for other substituted phosphate groups"/>
    <property type="evidence" value="ECO:0007669"/>
    <property type="project" value="InterPro"/>
</dbReference>
<dbReference type="PANTHER" id="PTHR14269:SF62">
    <property type="entry name" value="CDP-DIACYLGLYCEROL--GLYCEROL-3-PHOSPHATE 3-PHOSPHATIDYLTRANSFERASE 1, CHLOROPLASTIC"/>
    <property type="match status" value="1"/>
</dbReference>
<keyword evidence="5 12" id="KW-0812">Transmembrane</keyword>
<dbReference type="Pfam" id="PF01066">
    <property type="entry name" value="CDP-OH_P_transf"/>
    <property type="match status" value="1"/>
</dbReference>
<keyword evidence="3" id="KW-0444">Lipid biosynthesis</keyword>
<keyword evidence="6 12" id="KW-1133">Transmembrane helix</keyword>
<feature type="transmembrane region" description="Helical" evidence="12">
    <location>
        <begin position="40"/>
        <end position="58"/>
    </location>
</feature>
<keyword evidence="7" id="KW-0443">Lipid metabolism</keyword>
<name>A0A7C1AW27_9BACT</name>
<evidence type="ECO:0000256" key="8">
    <source>
        <dbReference type="ARBA" id="ARBA00023136"/>
    </source>
</evidence>
<proteinExistence type="inferred from homology"/>
<comment type="similarity">
    <text evidence="2 11">Belongs to the CDP-alcohol phosphatidyltransferase class-I family.</text>
</comment>
<dbReference type="EMBL" id="DQZW01000094">
    <property type="protein sequence ID" value="HDL89651.1"/>
    <property type="molecule type" value="Genomic_DNA"/>
</dbReference>
<evidence type="ECO:0000256" key="2">
    <source>
        <dbReference type="ARBA" id="ARBA00010441"/>
    </source>
</evidence>
<keyword evidence="9" id="KW-0594">Phospholipid biosynthesis</keyword>
<dbReference type="GO" id="GO:0016020">
    <property type="term" value="C:membrane"/>
    <property type="evidence" value="ECO:0007669"/>
    <property type="project" value="UniProtKB-SubCell"/>
</dbReference>
<dbReference type="GO" id="GO:0046474">
    <property type="term" value="P:glycerophospholipid biosynthetic process"/>
    <property type="evidence" value="ECO:0007669"/>
    <property type="project" value="TreeGrafter"/>
</dbReference>
<dbReference type="InterPro" id="IPR000462">
    <property type="entry name" value="CDP-OH_P_trans"/>
</dbReference>
<feature type="transmembrane region" description="Helical" evidence="12">
    <location>
        <begin position="12"/>
        <end position="34"/>
    </location>
</feature>
<dbReference type="PANTHER" id="PTHR14269">
    <property type="entry name" value="CDP-DIACYLGLYCEROL--GLYCEROL-3-PHOSPHATE 3-PHOSPHATIDYLTRANSFERASE-RELATED"/>
    <property type="match status" value="1"/>
</dbReference>
<protein>
    <submittedName>
        <fullName evidence="13">CDP-diacylglycerol--glycerol-3-phosphate 3-phosphatidyltransferase</fullName>
    </submittedName>
</protein>
<evidence type="ECO:0000313" key="13">
    <source>
        <dbReference type="EMBL" id="HDL89651.1"/>
    </source>
</evidence>
<evidence type="ECO:0000256" key="5">
    <source>
        <dbReference type="ARBA" id="ARBA00022692"/>
    </source>
</evidence>
<evidence type="ECO:0000256" key="1">
    <source>
        <dbReference type="ARBA" id="ARBA00004141"/>
    </source>
</evidence>
<evidence type="ECO:0000256" key="6">
    <source>
        <dbReference type="ARBA" id="ARBA00022989"/>
    </source>
</evidence>
<dbReference type="PROSITE" id="PS00379">
    <property type="entry name" value="CDP_ALCOHOL_P_TRANSF"/>
    <property type="match status" value="1"/>
</dbReference>
<keyword evidence="8 12" id="KW-0472">Membrane</keyword>
<evidence type="ECO:0000256" key="12">
    <source>
        <dbReference type="SAM" id="Phobius"/>
    </source>
</evidence>
<dbReference type="InterPro" id="IPR050324">
    <property type="entry name" value="CDP-alcohol_PTase-I"/>
</dbReference>